<accession>A0AAU9D8C1</accession>
<sequence>MKIDSLLNEELKNPEFAKKFQIESKKLSAALALYDAREEAGLTQTELAEQANTTQATISRIEQGDNISIDKLSSIANALGKKIKN</sequence>
<dbReference type="RefSeq" id="WP_317695740.1">
    <property type="nucleotide sequence ID" value="NZ_AP026801.1"/>
</dbReference>
<keyword evidence="3" id="KW-1185">Reference proteome</keyword>
<dbReference type="InterPro" id="IPR010982">
    <property type="entry name" value="Lambda_DNA-bd_dom_sf"/>
</dbReference>
<dbReference type="Proteomes" id="UP001321804">
    <property type="component" value="Chromosome"/>
</dbReference>
<evidence type="ECO:0000313" key="3">
    <source>
        <dbReference type="Proteomes" id="UP001321804"/>
    </source>
</evidence>
<protein>
    <recommendedName>
        <fullName evidence="1">HTH cro/C1-type domain-containing protein</fullName>
    </recommendedName>
</protein>
<evidence type="ECO:0000313" key="2">
    <source>
        <dbReference type="EMBL" id="BDR57032.1"/>
    </source>
</evidence>
<dbReference type="SMART" id="SM00530">
    <property type="entry name" value="HTH_XRE"/>
    <property type="match status" value="1"/>
</dbReference>
<dbReference type="InterPro" id="IPR001387">
    <property type="entry name" value="Cro/C1-type_HTH"/>
</dbReference>
<dbReference type="SUPFAM" id="SSF47413">
    <property type="entry name" value="lambda repressor-like DNA-binding domains"/>
    <property type="match status" value="1"/>
</dbReference>
<dbReference type="EMBL" id="AP026801">
    <property type="protein sequence ID" value="BDR57032.1"/>
    <property type="molecule type" value="Genomic_DNA"/>
</dbReference>
<dbReference type="Gene3D" id="1.10.260.40">
    <property type="entry name" value="lambda repressor-like DNA-binding domains"/>
    <property type="match status" value="1"/>
</dbReference>
<organism evidence="2 3">
    <name type="scientific">Xylocopilactobacillus apis</name>
    <dbReference type="NCBI Taxonomy" id="2932183"/>
    <lineage>
        <taxon>Bacteria</taxon>
        <taxon>Bacillati</taxon>
        <taxon>Bacillota</taxon>
        <taxon>Bacilli</taxon>
        <taxon>Lactobacillales</taxon>
        <taxon>Lactobacillaceae</taxon>
        <taxon>Xylocopilactobacillus</taxon>
    </lineage>
</organism>
<dbReference type="AlphaFoldDB" id="A0AAU9D8C1"/>
<dbReference type="KEGG" id="xak:KIMC2_15940"/>
<dbReference type="CDD" id="cd00093">
    <property type="entry name" value="HTH_XRE"/>
    <property type="match status" value="1"/>
</dbReference>
<gene>
    <name evidence="2" type="ORF">KIMC2_15940</name>
</gene>
<dbReference type="Pfam" id="PF01381">
    <property type="entry name" value="HTH_3"/>
    <property type="match status" value="1"/>
</dbReference>
<name>A0AAU9D8C1_9LACO</name>
<feature type="domain" description="HTH cro/C1-type" evidence="1">
    <location>
        <begin position="33"/>
        <end position="83"/>
    </location>
</feature>
<proteinExistence type="predicted"/>
<evidence type="ECO:0000259" key="1">
    <source>
        <dbReference type="PROSITE" id="PS50943"/>
    </source>
</evidence>
<dbReference type="GO" id="GO:0003677">
    <property type="term" value="F:DNA binding"/>
    <property type="evidence" value="ECO:0007669"/>
    <property type="project" value="InterPro"/>
</dbReference>
<dbReference type="PROSITE" id="PS50943">
    <property type="entry name" value="HTH_CROC1"/>
    <property type="match status" value="1"/>
</dbReference>
<reference evidence="2 3" key="1">
    <citation type="journal article" date="2023" name="Microbiol. Spectr.">
        <title>Symbiosis of Carpenter Bees with Uncharacterized Lactic Acid Bacteria Showing NAD Auxotrophy.</title>
        <authorList>
            <person name="Kawasaki S."/>
            <person name="Ozawa K."/>
            <person name="Mori T."/>
            <person name="Yamamoto A."/>
            <person name="Ito M."/>
            <person name="Ohkuma M."/>
            <person name="Sakamoto M."/>
            <person name="Matsutani M."/>
        </authorList>
    </citation>
    <scope>NUCLEOTIDE SEQUENCE [LARGE SCALE GENOMIC DNA]</scope>
    <source>
        <strain evidence="2 3">KimC2</strain>
    </source>
</reference>